<dbReference type="Proteomes" id="UP001642464">
    <property type="component" value="Unassembled WGS sequence"/>
</dbReference>
<comment type="caution">
    <text evidence="2">The sequence shown here is derived from an EMBL/GenBank/DDBJ whole genome shotgun (WGS) entry which is preliminary data.</text>
</comment>
<gene>
    <name evidence="2" type="ORF">SCF082_LOCUS28853</name>
</gene>
<keyword evidence="3" id="KW-1185">Reference proteome</keyword>
<feature type="compositionally biased region" description="Acidic residues" evidence="1">
    <location>
        <begin position="1124"/>
        <end position="1133"/>
    </location>
</feature>
<feature type="compositionally biased region" description="Acidic residues" evidence="1">
    <location>
        <begin position="1312"/>
        <end position="1323"/>
    </location>
</feature>
<accession>A0ABP0MPY7</accession>
<feature type="compositionally biased region" description="Basic residues" evidence="1">
    <location>
        <begin position="1647"/>
        <end position="1660"/>
    </location>
</feature>
<proteinExistence type="predicted"/>
<feature type="region of interest" description="Disordered" evidence="1">
    <location>
        <begin position="750"/>
        <end position="776"/>
    </location>
</feature>
<name>A0ABP0MPY7_9DINO</name>
<reference evidence="2 3" key="1">
    <citation type="submission" date="2024-02" db="EMBL/GenBank/DDBJ databases">
        <authorList>
            <person name="Chen Y."/>
            <person name="Shah S."/>
            <person name="Dougan E. K."/>
            <person name="Thang M."/>
            <person name="Chan C."/>
        </authorList>
    </citation>
    <scope>NUCLEOTIDE SEQUENCE [LARGE SCALE GENOMIC DNA]</scope>
</reference>
<protein>
    <submittedName>
        <fullName evidence="2">Dynein heavy chain-like protein PF11_0240</fullName>
    </submittedName>
</protein>
<feature type="compositionally biased region" description="Basic and acidic residues" evidence="1">
    <location>
        <begin position="1158"/>
        <end position="1171"/>
    </location>
</feature>
<feature type="compositionally biased region" description="Polar residues" evidence="1">
    <location>
        <begin position="828"/>
        <end position="837"/>
    </location>
</feature>
<organism evidence="2 3">
    <name type="scientific">Durusdinium trenchii</name>
    <dbReference type="NCBI Taxonomy" id="1381693"/>
    <lineage>
        <taxon>Eukaryota</taxon>
        <taxon>Sar</taxon>
        <taxon>Alveolata</taxon>
        <taxon>Dinophyceae</taxon>
        <taxon>Suessiales</taxon>
        <taxon>Symbiodiniaceae</taxon>
        <taxon>Durusdinium</taxon>
    </lineage>
</organism>
<feature type="compositionally biased region" description="Acidic residues" evidence="1">
    <location>
        <begin position="983"/>
        <end position="998"/>
    </location>
</feature>
<feature type="compositionally biased region" description="Polar residues" evidence="1">
    <location>
        <begin position="1402"/>
        <end position="1415"/>
    </location>
</feature>
<feature type="compositionally biased region" description="Basic and acidic residues" evidence="1">
    <location>
        <begin position="1071"/>
        <end position="1100"/>
    </location>
</feature>
<feature type="compositionally biased region" description="Basic and acidic residues" evidence="1">
    <location>
        <begin position="844"/>
        <end position="932"/>
    </location>
</feature>
<feature type="compositionally biased region" description="Basic and acidic residues" evidence="1">
    <location>
        <begin position="1225"/>
        <end position="1257"/>
    </location>
</feature>
<evidence type="ECO:0000313" key="2">
    <source>
        <dbReference type="EMBL" id="CAK9052787.1"/>
    </source>
</evidence>
<evidence type="ECO:0000313" key="3">
    <source>
        <dbReference type="Proteomes" id="UP001642464"/>
    </source>
</evidence>
<feature type="compositionally biased region" description="Acidic residues" evidence="1">
    <location>
        <begin position="1495"/>
        <end position="1504"/>
    </location>
</feature>
<feature type="compositionally biased region" description="Basic residues" evidence="1">
    <location>
        <begin position="962"/>
        <end position="978"/>
    </location>
</feature>
<feature type="compositionally biased region" description="Low complexity" evidence="1">
    <location>
        <begin position="803"/>
        <end position="813"/>
    </location>
</feature>
<feature type="compositionally biased region" description="Basic and acidic residues" evidence="1">
    <location>
        <begin position="1527"/>
        <end position="1560"/>
    </location>
</feature>
<feature type="compositionally biased region" description="Basic and acidic residues" evidence="1">
    <location>
        <begin position="1181"/>
        <end position="1214"/>
    </location>
</feature>
<feature type="compositionally biased region" description="Acidic residues" evidence="1">
    <location>
        <begin position="1375"/>
        <end position="1396"/>
    </location>
</feature>
<feature type="compositionally biased region" description="Acidic residues" evidence="1">
    <location>
        <begin position="1292"/>
        <end position="1303"/>
    </location>
</feature>
<dbReference type="EMBL" id="CAXAMM010022925">
    <property type="protein sequence ID" value="CAK9052787.1"/>
    <property type="molecule type" value="Genomic_DNA"/>
</dbReference>
<feature type="compositionally biased region" description="Basic and acidic residues" evidence="1">
    <location>
        <begin position="1571"/>
        <end position="1604"/>
    </location>
</feature>
<sequence>MGSRRQMADPHFRTHTAFYNNMACDQDLNIIENVPEYPEKIIQDALGPAFVVTAVKIDPRIFGLAVARARIYAIAFRKSKLRWRAEFSVNEFLDAMTSQVSLTSTNYWFRKLPRQVLSDSDAKNLNDYANLRYKKVVDLSQYARNGRGRGETKDNDHGRFLSASELLASHTLPTTAQQYSASAFSDGEETSAVGAFDVAAGCHPVKFCLEKQSKEEPDLAEREAFLQAVDEYNSYGIALHNPKWQIDECESAKSKVLKRTIDGKEHIVTLPPAAQFATVDGKLEELSKDARKMVFDQDCLKLTRDVAQLGCLYQAEVKSERSNRVQRVLHLKHQNRVGASAVKQFMDLNLHCVTGRPGELEAAADKFINELSGHDRWSGSIVWLDFTKYGKLSGSDLNDCCDLLAMILGRKPQKSVGLIMAPHLISEKVHNGLRGEMRMAAAPGQKHVPLQFPGWICMEESTMADNIWGASQLVADRCTRSNASWLAESNYVVPAAGKDMTPSSAETRSMSAYQESAQYLAGKDVVDQLLSSLFAKVAIPEEAVVGLFNLSPYDAWLELTAYQWPRTHQGMCIPVVSLGKSLGVNEYVERSLALKLMEEWKRGNHLMGERTPKYKPEFEPPEKVELQKFPLQIAKIDTIAGKTGWAKYKISLPQSFRSLHYSDVLFGPDWRELIADFDKKFETNLVSDVLSSSGAPESLPDTVSDKPAWEEPTTLEELTKMYHIENRIAGRVAGTTLYLVQARAIDGQIREVRSMSPPDSSTPVPPPKDVRDGGDLTSLKGKVEAEVATMAEASATSEGWKASPLPMSSSLSSQKNDPKLSPCEVDSLSAQLESTLQVRRGRPKKEDKEEPKDVTKEEKDEQPEKVEKKAKAAKDTEENIERTEHEQSAKNEAKEEDEKTMKNEMKQKADAKNEKTSKKEKSRKDEEKKETKEDEELGKKASKIGVNRLFTHRAPKFAAVKSKAKAKAKSKAKQVKRNKHEDDDAEENPLDSEEDLSEEYSAWEYEDDDEALKPKDLRKEFKAAALKEKGKKKAQEDDEEDEDAPKQRKGSKKMNGEGKSKSGKFSGTGNKSDKKKGSEKADNEDKDLKKKAAKKEKQEKEEDDEEYEDKDLKKKAAKKKKEQNEEEDEEYEDKDLKKKAAKKKKEQKEEEDEEYEDTDLKKKAPKKKQEEKEEEDEEYQEEPKPKRKAKEDQEEVQRKVKDQKKEDNEDEKANGKKVKSCKFNGTDKKSEKKKTEEAKTGKKRAKKEESEDEDQKKAAKKGISKKKAEADEEQEVVDKNMFTGKEKKEKDDDAEEEENEEQDPSIAKSTEKDDDSDKEEEEEATPKVKGSEKKGEGEDENAADKKSLSGTGKKYAKKTSNEDDDVKKKKKAAKEEEEEHEMAHEEEEDDDVEDEDVPKRVNGSNAKDSQSSKFNGTGKKSDKKRSKKDDNEHKDLKKKAAAKEMEEKEEEYEDKDLKKKAAKKKKEQKEEDEEEEYEDTDLKKKAAKKKKEQQKEEEEEEYEDKDLKKKAAKKEKEEEEEDEEHEAEPKRNQKAKEDQEEVQRKVKGKKKEDNEDEKANGKKVKSGKFNGTDKKSEKKKKTEETKTGKKRAKKEDSEDEDQKKKAAKKLKTHKDDEQESDEREEDERSSNEGEASNDESEPEEKKKVKGKKRKSQAPHF</sequence>
<evidence type="ECO:0000256" key="1">
    <source>
        <dbReference type="SAM" id="MobiDB-lite"/>
    </source>
</evidence>
<feature type="compositionally biased region" description="Acidic residues" evidence="1">
    <location>
        <begin position="1470"/>
        <end position="1479"/>
    </location>
</feature>
<feature type="region of interest" description="Disordered" evidence="1">
    <location>
        <begin position="790"/>
        <end position="1660"/>
    </location>
</feature>
<feature type="compositionally biased region" description="Basic and acidic residues" evidence="1">
    <location>
        <begin position="1324"/>
        <end position="1347"/>
    </location>
</feature>
<feature type="compositionally biased region" description="Basic and acidic residues" evidence="1">
    <location>
        <begin position="1011"/>
        <end position="1028"/>
    </location>
</feature>
<feature type="compositionally biased region" description="Acidic residues" evidence="1">
    <location>
        <begin position="1517"/>
        <end position="1526"/>
    </location>
</feature>